<comment type="caution">
    <text evidence="5">The sequence shown here is derived from an EMBL/GenBank/DDBJ whole genome shotgun (WGS) entry which is preliminary data.</text>
</comment>
<dbReference type="SMART" id="SM00895">
    <property type="entry name" value="FCD"/>
    <property type="match status" value="1"/>
</dbReference>
<reference evidence="5 6" key="1">
    <citation type="submission" date="2020-02" db="EMBL/GenBank/DDBJ databases">
        <title>Sequencing the genomes of 1000 actinobacteria strains.</title>
        <authorList>
            <person name="Klenk H.-P."/>
        </authorList>
    </citation>
    <scope>NUCLEOTIDE SEQUENCE [LARGE SCALE GENOMIC DNA]</scope>
    <source>
        <strain evidence="5 6">DSM 27960</strain>
    </source>
</reference>
<dbReference type="PROSITE" id="PS50949">
    <property type="entry name" value="HTH_GNTR"/>
    <property type="match status" value="1"/>
</dbReference>
<dbReference type="InterPro" id="IPR000524">
    <property type="entry name" value="Tscrpt_reg_HTH_GntR"/>
</dbReference>
<evidence type="ECO:0000256" key="3">
    <source>
        <dbReference type="ARBA" id="ARBA00023163"/>
    </source>
</evidence>
<gene>
    <name evidence="5" type="ORF">FHX76_002750</name>
</gene>
<dbReference type="CDD" id="cd07377">
    <property type="entry name" value="WHTH_GntR"/>
    <property type="match status" value="1"/>
</dbReference>
<evidence type="ECO:0000256" key="1">
    <source>
        <dbReference type="ARBA" id="ARBA00023015"/>
    </source>
</evidence>
<dbReference type="Gene3D" id="1.20.120.530">
    <property type="entry name" value="GntR ligand-binding domain-like"/>
    <property type="match status" value="1"/>
</dbReference>
<dbReference type="SUPFAM" id="SSF48008">
    <property type="entry name" value="GntR ligand-binding domain-like"/>
    <property type="match status" value="1"/>
</dbReference>
<protein>
    <submittedName>
        <fullName evidence="5">DNA-binding GntR family transcriptional regulator</fullName>
    </submittedName>
</protein>
<dbReference type="Gene3D" id="1.10.10.10">
    <property type="entry name" value="Winged helix-like DNA-binding domain superfamily/Winged helix DNA-binding domain"/>
    <property type="match status" value="1"/>
</dbReference>
<keyword evidence="6" id="KW-1185">Reference proteome</keyword>
<evidence type="ECO:0000313" key="6">
    <source>
        <dbReference type="Proteomes" id="UP000541033"/>
    </source>
</evidence>
<dbReference type="InterPro" id="IPR008920">
    <property type="entry name" value="TF_FadR/GntR_C"/>
</dbReference>
<evidence type="ECO:0000259" key="4">
    <source>
        <dbReference type="PROSITE" id="PS50949"/>
    </source>
</evidence>
<dbReference type="Pfam" id="PF00392">
    <property type="entry name" value="GntR"/>
    <property type="match status" value="1"/>
</dbReference>
<dbReference type="AlphaFoldDB" id="A0A7X5R383"/>
<dbReference type="InterPro" id="IPR036390">
    <property type="entry name" value="WH_DNA-bd_sf"/>
</dbReference>
<dbReference type="Proteomes" id="UP000541033">
    <property type="component" value="Unassembled WGS sequence"/>
</dbReference>
<evidence type="ECO:0000313" key="5">
    <source>
        <dbReference type="EMBL" id="NIH54854.1"/>
    </source>
</evidence>
<sequence length="221" mass="24225">MSLSSLSPLPKQPSLRETITNTLRAAIVTGEMAPNEVYSAPALSKRFGVSATPVREAMLDLISEGLVAPEPNKGFRVTAISDDDLDDLTSLRLLIEPRATRSVVNLIPTEDLPMLRGLADRIIESSQHSDLTEYVQADTKFHLTLMGYTGNQRLVALVSSLRSQTRLFGLTTLVQKGLLPASAAEHHELIELIEQRDEDAVEELMARHIGHVRGIWAAPTP</sequence>
<dbReference type="EMBL" id="JAAMOX010000002">
    <property type="protein sequence ID" value="NIH54854.1"/>
    <property type="molecule type" value="Genomic_DNA"/>
</dbReference>
<accession>A0A7X5R383</accession>
<evidence type="ECO:0000256" key="2">
    <source>
        <dbReference type="ARBA" id="ARBA00023125"/>
    </source>
</evidence>
<keyword evidence="3" id="KW-0804">Transcription</keyword>
<dbReference type="SUPFAM" id="SSF46785">
    <property type="entry name" value="Winged helix' DNA-binding domain"/>
    <property type="match status" value="1"/>
</dbReference>
<dbReference type="GO" id="GO:0003677">
    <property type="term" value="F:DNA binding"/>
    <property type="evidence" value="ECO:0007669"/>
    <property type="project" value="UniProtKB-KW"/>
</dbReference>
<keyword evidence="2 5" id="KW-0238">DNA-binding</keyword>
<dbReference type="GO" id="GO:0003700">
    <property type="term" value="F:DNA-binding transcription factor activity"/>
    <property type="evidence" value="ECO:0007669"/>
    <property type="project" value="InterPro"/>
</dbReference>
<dbReference type="RefSeq" id="WP_167151443.1">
    <property type="nucleotide sequence ID" value="NZ_JAAMOX010000002.1"/>
</dbReference>
<organism evidence="5 6">
    <name type="scientific">Lysinibacter cavernae</name>
    <dbReference type="NCBI Taxonomy" id="1640652"/>
    <lineage>
        <taxon>Bacteria</taxon>
        <taxon>Bacillati</taxon>
        <taxon>Actinomycetota</taxon>
        <taxon>Actinomycetes</taxon>
        <taxon>Micrococcales</taxon>
        <taxon>Microbacteriaceae</taxon>
        <taxon>Lysinibacter</taxon>
    </lineage>
</organism>
<name>A0A7X5R383_9MICO</name>
<dbReference type="SMART" id="SM00345">
    <property type="entry name" value="HTH_GNTR"/>
    <property type="match status" value="1"/>
</dbReference>
<dbReference type="InterPro" id="IPR036388">
    <property type="entry name" value="WH-like_DNA-bd_sf"/>
</dbReference>
<feature type="domain" description="HTH gntR-type" evidence="4">
    <location>
        <begin position="13"/>
        <end position="80"/>
    </location>
</feature>
<keyword evidence="1" id="KW-0805">Transcription regulation</keyword>
<dbReference type="InterPro" id="IPR011711">
    <property type="entry name" value="GntR_C"/>
</dbReference>
<dbReference type="Pfam" id="PF07729">
    <property type="entry name" value="FCD"/>
    <property type="match status" value="1"/>
</dbReference>
<proteinExistence type="predicted"/>
<dbReference type="PANTHER" id="PTHR43537:SF45">
    <property type="entry name" value="GNTR FAMILY REGULATORY PROTEIN"/>
    <property type="match status" value="1"/>
</dbReference>
<dbReference type="PANTHER" id="PTHR43537">
    <property type="entry name" value="TRANSCRIPTIONAL REGULATOR, GNTR FAMILY"/>
    <property type="match status" value="1"/>
</dbReference>